<evidence type="ECO:0000259" key="6">
    <source>
        <dbReference type="PROSITE" id="PS51352"/>
    </source>
</evidence>
<keyword evidence="2 5" id="KW-0812">Transmembrane</keyword>
<dbReference type="PANTHER" id="PTHR46426:SF1">
    <property type="entry name" value="PROTEIN DISULFIDE-ISOMERASE TMX3"/>
    <property type="match status" value="1"/>
</dbReference>
<accession>A0A6C0HNV1</accession>
<dbReference type="GO" id="GO:0016020">
    <property type="term" value="C:membrane"/>
    <property type="evidence" value="ECO:0007669"/>
    <property type="project" value="UniProtKB-SubCell"/>
</dbReference>
<dbReference type="Gene3D" id="3.40.30.10">
    <property type="entry name" value="Glutaredoxin"/>
    <property type="match status" value="1"/>
</dbReference>
<dbReference type="Pfam" id="PF00085">
    <property type="entry name" value="Thioredoxin"/>
    <property type="match status" value="1"/>
</dbReference>
<dbReference type="SUPFAM" id="SSF52833">
    <property type="entry name" value="Thioredoxin-like"/>
    <property type="match status" value="1"/>
</dbReference>
<dbReference type="PROSITE" id="PS51352">
    <property type="entry name" value="THIOREDOXIN_2"/>
    <property type="match status" value="1"/>
</dbReference>
<feature type="domain" description="Thioredoxin" evidence="6">
    <location>
        <begin position="36"/>
        <end position="151"/>
    </location>
</feature>
<dbReference type="InterPro" id="IPR052250">
    <property type="entry name" value="PDI_TMX3"/>
</dbReference>
<evidence type="ECO:0000313" key="7">
    <source>
        <dbReference type="EMBL" id="QHT82351.1"/>
    </source>
</evidence>
<name>A0A6C0HNV1_9ZZZZ</name>
<dbReference type="CDD" id="cd02961">
    <property type="entry name" value="PDI_a_family"/>
    <property type="match status" value="1"/>
</dbReference>
<dbReference type="InterPro" id="IPR013766">
    <property type="entry name" value="Thioredoxin_domain"/>
</dbReference>
<evidence type="ECO:0000256" key="3">
    <source>
        <dbReference type="ARBA" id="ARBA00022989"/>
    </source>
</evidence>
<comment type="subcellular location">
    <subcellularLocation>
        <location evidence="1">Membrane</location>
        <topology evidence="1">Single-pass membrane protein</topology>
    </subcellularLocation>
</comment>
<evidence type="ECO:0000256" key="4">
    <source>
        <dbReference type="ARBA" id="ARBA00023136"/>
    </source>
</evidence>
<dbReference type="EMBL" id="MN739998">
    <property type="protein sequence ID" value="QHT82351.1"/>
    <property type="molecule type" value="Genomic_DNA"/>
</dbReference>
<dbReference type="InterPro" id="IPR036249">
    <property type="entry name" value="Thioredoxin-like_sf"/>
</dbReference>
<evidence type="ECO:0000256" key="2">
    <source>
        <dbReference type="ARBA" id="ARBA00022692"/>
    </source>
</evidence>
<evidence type="ECO:0000256" key="5">
    <source>
        <dbReference type="SAM" id="Phobius"/>
    </source>
</evidence>
<organism evidence="7">
    <name type="scientific">viral metagenome</name>
    <dbReference type="NCBI Taxonomy" id="1070528"/>
    <lineage>
        <taxon>unclassified sequences</taxon>
        <taxon>metagenomes</taxon>
        <taxon>organismal metagenomes</taxon>
    </lineage>
</organism>
<sequence length="151" mass="17156">MDYVKNLFSGDNKYKTVGLLIVLLCLIAASLYVYKKSISSKIKDTYAPNQEFVSNDADKSAVLYYFYTTWCPHCKKTMPIWDELVSELNNKELNGVTLTLIKVDCDKEQALAESFNVQGYPTIKLVYGGKTIEYDAKLDKATMMEFLNSTL</sequence>
<feature type="transmembrane region" description="Helical" evidence="5">
    <location>
        <begin position="16"/>
        <end position="34"/>
    </location>
</feature>
<proteinExistence type="predicted"/>
<dbReference type="PANTHER" id="PTHR46426">
    <property type="entry name" value="PROTEIN DISULFIDE-ISOMERASE TMX3"/>
    <property type="match status" value="1"/>
</dbReference>
<dbReference type="AlphaFoldDB" id="A0A6C0HNV1"/>
<dbReference type="GO" id="GO:0005783">
    <property type="term" value="C:endoplasmic reticulum"/>
    <property type="evidence" value="ECO:0007669"/>
    <property type="project" value="TreeGrafter"/>
</dbReference>
<keyword evidence="3 5" id="KW-1133">Transmembrane helix</keyword>
<keyword evidence="4 5" id="KW-0472">Membrane</keyword>
<protein>
    <recommendedName>
        <fullName evidence="6">Thioredoxin domain-containing protein</fullName>
    </recommendedName>
</protein>
<reference evidence="7" key="1">
    <citation type="journal article" date="2020" name="Nature">
        <title>Giant virus diversity and host interactions through global metagenomics.</title>
        <authorList>
            <person name="Schulz F."/>
            <person name="Roux S."/>
            <person name="Paez-Espino D."/>
            <person name="Jungbluth S."/>
            <person name="Walsh D.A."/>
            <person name="Denef V.J."/>
            <person name="McMahon K.D."/>
            <person name="Konstantinidis K.T."/>
            <person name="Eloe-Fadrosh E.A."/>
            <person name="Kyrpides N.C."/>
            <person name="Woyke T."/>
        </authorList>
    </citation>
    <scope>NUCLEOTIDE SEQUENCE</scope>
    <source>
        <strain evidence="7">GVMAG-M-3300023184-161</strain>
    </source>
</reference>
<evidence type="ECO:0000256" key="1">
    <source>
        <dbReference type="ARBA" id="ARBA00004167"/>
    </source>
</evidence>